<proteinExistence type="inferred from homology"/>
<sequence>MPIVIYKGQEFQVHPKVYKPAEDSFLLLNNLDIKKGEKALELGTGCGIISIVGAKSEAEFIATDISSKALSCAKENAKNHQVEEKIEFRKGNLFQPIGNERFDLIIFNPPYLPVSGDETLDNNLDAAWNGGRNGRKFIDKFLNQIQNYLKSKWRFFFVQSSLSGIQETQEILKKKNFQFSTKTKKISFEKLYLFMVEKKTQ</sequence>
<dbReference type="InterPro" id="IPR052190">
    <property type="entry name" value="Euk-Arch_PrmC-MTase"/>
</dbReference>
<dbReference type="PANTHER" id="PTHR45875:SF1">
    <property type="entry name" value="METHYLTRANSFERASE N6AMT1"/>
    <property type="match status" value="1"/>
</dbReference>
<evidence type="ECO:0000313" key="7">
    <source>
        <dbReference type="Proteomes" id="UP000070263"/>
    </source>
</evidence>
<dbReference type="InterPro" id="IPR007848">
    <property type="entry name" value="Small_mtfrase_dom"/>
</dbReference>
<dbReference type="Gene3D" id="3.40.50.150">
    <property type="entry name" value="Vaccinia Virus protein VP39"/>
    <property type="match status" value="1"/>
</dbReference>
<dbReference type="CDD" id="cd02440">
    <property type="entry name" value="AdoMet_MTases"/>
    <property type="match status" value="1"/>
</dbReference>
<name>A0A133VJT6_9EURY</name>
<dbReference type="PROSITE" id="PS00092">
    <property type="entry name" value="N6_MTASE"/>
    <property type="match status" value="1"/>
</dbReference>
<evidence type="ECO:0000256" key="3">
    <source>
        <dbReference type="ARBA" id="ARBA00022679"/>
    </source>
</evidence>
<accession>A0A133VJT6</accession>
<dbReference type="GO" id="GO:0003676">
    <property type="term" value="F:nucleic acid binding"/>
    <property type="evidence" value="ECO:0007669"/>
    <property type="project" value="InterPro"/>
</dbReference>
<reference evidence="6 7" key="1">
    <citation type="journal article" date="2016" name="Sci. Rep.">
        <title>Metabolic traits of an uncultured archaeal lineage -MSBL1- from brine pools of the Red Sea.</title>
        <authorList>
            <person name="Mwirichia R."/>
            <person name="Alam I."/>
            <person name="Rashid M."/>
            <person name="Vinu M."/>
            <person name="Ba-Alawi W."/>
            <person name="Anthony Kamau A."/>
            <person name="Kamanda Ngugi D."/>
            <person name="Goker M."/>
            <person name="Klenk H.P."/>
            <person name="Bajic V."/>
            <person name="Stingl U."/>
        </authorList>
    </citation>
    <scope>NUCLEOTIDE SEQUENCE [LARGE SCALE GENOMIC DNA]</scope>
    <source>
        <strain evidence="6">SCGC-AAA382A20</strain>
    </source>
</reference>
<dbReference type="GO" id="GO:0032259">
    <property type="term" value="P:methylation"/>
    <property type="evidence" value="ECO:0007669"/>
    <property type="project" value="UniProtKB-KW"/>
</dbReference>
<dbReference type="InterPro" id="IPR029063">
    <property type="entry name" value="SAM-dependent_MTases_sf"/>
</dbReference>
<dbReference type="EMBL" id="LHYE01000034">
    <property type="protein sequence ID" value="KXB06699.1"/>
    <property type="molecule type" value="Genomic_DNA"/>
</dbReference>
<organism evidence="6 7">
    <name type="scientific">candidate division MSBL1 archaeon SCGC-AAA382A20</name>
    <dbReference type="NCBI Taxonomy" id="1698280"/>
    <lineage>
        <taxon>Archaea</taxon>
        <taxon>Methanobacteriati</taxon>
        <taxon>Methanobacteriota</taxon>
        <taxon>candidate division MSBL1</taxon>
    </lineage>
</organism>
<dbReference type="NCBIfam" id="NF011529">
    <property type="entry name" value="PRK14968.1-3"/>
    <property type="match status" value="1"/>
</dbReference>
<evidence type="ECO:0000259" key="5">
    <source>
        <dbReference type="Pfam" id="PF05175"/>
    </source>
</evidence>
<dbReference type="NCBIfam" id="TIGR00537">
    <property type="entry name" value="hemK_rel_arch"/>
    <property type="match status" value="1"/>
</dbReference>
<dbReference type="SUPFAM" id="SSF53335">
    <property type="entry name" value="S-adenosyl-L-methionine-dependent methyltransferases"/>
    <property type="match status" value="1"/>
</dbReference>
<evidence type="ECO:0000256" key="2">
    <source>
        <dbReference type="ARBA" id="ARBA00022603"/>
    </source>
</evidence>
<keyword evidence="7" id="KW-1185">Reference proteome</keyword>
<dbReference type="GO" id="GO:0008757">
    <property type="term" value="F:S-adenosylmethionine-dependent methyltransferase activity"/>
    <property type="evidence" value="ECO:0007669"/>
    <property type="project" value="TreeGrafter"/>
</dbReference>
<dbReference type="InterPro" id="IPR002052">
    <property type="entry name" value="DNA_methylase_N6_adenine_CS"/>
</dbReference>
<comment type="similarity">
    <text evidence="1">Belongs to the eukaryotic/archaeal PrmC-related family.</text>
</comment>
<keyword evidence="2" id="KW-0489">Methyltransferase</keyword>
<dbReference type="AlphaFoldDB" id="A0A133VJT6"/>
<gene>
    <name evidence="6" type="ORF">AKJ51_03085</name>
</gene>
<evidence type="ECO:0000256" key="1">
    <source>
        <dbReference type="ARBA" id="ARBA00006149"/>
    </source>
</evidence>
<feature type="domain" description="Methyltransferase small" evidence="5">
    <location>
        <begin position="24"/>
        <end position="111"/>
    </location>
</feature>
<evidence type="ECO:0000256" key="4">
    <source>
        <dbReference type="ARBA" id="ARBA00022691"/>
    </source>
</evidence>
<dbReference type="GO" id="GO:0035657">
    <property type="term" value="C:eRF1 methyltransferase complex"/>
    <property type="evidence" value="ECO:0007669"/>
    <property type="project" value="TreeGrafter"/>
</dbReference>
<keyword evidence="3" id="KW-0808">Transferase</keyword>
<comment type="caution">
    <text evidence="6">The sequence shown here is derived from an EMBL/GenBank/DDBJ whole genome shotgun (WGS) entry which is preliminary data.</text>
</comment>
<dbReference type="GO" id="GO:0008276">
    <property type="term" value="F:protein methyltransferase activity"/>
    <property type="evidence" value="ECO:0007669"/>
    <property type="project" value="TreeGrafter"/>
</dbReference>
<dbReference type="Pfam" id="PF05175">
    <property type="entry name" value="MTS"/>
    <property type="match status" value="1"/>
</dbReference>
<evidence type="ECO:0000313" key="6">
    <source>
        <dbReference type="EMBL" id="KXB06699.1"/>
    </source>
</evidence>
<dbReference type="PANTHER" id="PTHR45875">
    <property type="entry name" value="METHYLTRANSFERASE N6AMT1"/>
    <property type="match status" value="1"/>
</dbReference>
<dbReference type="Proteomes" id="UP000070263">
    <property type="component" value="Unassembled WGS sequence"/>
</dbReference>
<keyword evidence="4" id="KW-0949">S-adenosyl-L-methionine</keyword>
<protein>
    <recommendedName>
        <fullName evidence="5">Methyltransferase small domain-containing protein</fullName>
    </recommendedName>
</protein>
<dbReference type="InterPro" id="IPR004557">
    <property type="entry name" value="PrmC-related"/>
</dbReference>